<sequence length="952" mass="106270">MPVRNGASWNNMISGYVRTGFYNDATALFIEMWSLGIEISGYVIASLLTAFGRSRTMVKEGFQIHSLVLKNGLFSDVFVSTSLLHFYGSYGLLPGAQKLLEEMPEKNVVSWTSLMVGYSDDGDNKTVLDLYQRMREEGVCCNQNTFTKAITSCTALDDKFLGFQVLGHVVKSGFEDNISVANSLVSMFGSFGDVKDATYVFHLMDEHDMVSWNSMIAAYANNLLCEESFGCFRLMRLDHGEINPITLSTLISVCGNPESLMWGRGIHGVVVKMGLDSNTCICNTLITMYSDSGRYKDAEDLFHGMKERDLISWNSIMAGYVSEGRSLDALTVLANLLRMGKMVNYVSFTSALAACSHEELLTEGRIIHAIVVMFGLHENLIVGNALVTMYGKCCMTSEAMQVFSKMPQRELVTWNALIGGYAENKEPEKAIETYKLMREWGEPTNYITMISILGACTAPSDLLKLGMPLHAHMVVTGFETEEYVKNSLITMYANCGDLTCSRYIFDELVIKTAATWNAMVAANAHHGYGEEALKLLLEMQRTKVDFDQFSLSAALAVSADLACLEEGKQLHNLAIKLGFDSYQYVTNCAMDMYGKCGELSDVLKMLPEPNMRTRLSWNILISSFARHGLFQKARETFHEMLKHDCRPDHVTFVSLLSACSHGGLVDEGLAYFTQMTSDFGVPAGIEHCVCIVDLLGRAGRLADAEAFITRMPVTPNDFIWRSLLAACWIHGNMNMGKKAAERLLDTDPSDDSAYVLYSNVCAASGKWQDVQNVRLKMESNSIKKKPACSWVKSRDQVSTFGIGDKSHPQFEQIHIKLMELKEKVKAAGYVPDTSFALQDTDEEQKEQNLWNHSERLALAYGLISTPEGSALRIFKNLRVCVDFDKLLLLTGGSINSIRKSIYIATLIYTHLFIFLFEPDMVGFLRMKSNTTYLMAQPTFCSWKNRKVLRGGT</sequence>
<dbReference type="EMBL" id="CM044701">
    <property type="protein sequence ID" value="KAI5680639.1"/>
    <property type="molecule type" value="Genomic_DNA"/>
</dbReference>
<organism evidence="1 2">
    <name type="scientific">Catharanthus roseus</name>
    <name type="common">Madagascar periwinkle</name>
    <name type="synonym">Vinca rosea</name>
    <dbReference type="NCBI Taxonomy" id="4058"/>
    <lineage>
        <taxon>Eukaryota</taxon>
        <taxon>Viridiplantae</taxon>
        <taxon>Streptophyta</taxon>
        <taxon>Embryophyta</taxon>
        <taxon>Tracheophyta</taxon>
        <taxon>Spermatophyta</taxon>
        <taxon>Magnoliopsida</taxon>
        <taxon>eudicotyledons</taxon>
        <taxon>Gunneridae</taxon>
        <taxon>Pentapetalae</taxon>
        <taxon>asterids</taxon>
        <taxon>lamiids</taxon>
        <taxon>Gentianales</taxon>
        <taxon>Apocynaceae</taxon>
        <taxon>Rauvolfioideae</taxon>
        <taxon>Vinceae</taxon>
        <taxon>Catharanthinae</taxon>
        <taxon>Catharanthus</taxon>
    </lineage>
</organism>
<evidence type="ECO:0000313" key="1">
    <source>
        <dbReference type="EMBL" id="KAI5680639.1"/>
    </source>
</evidence>
<name>A0ACC0C754_CATRO</name>
<keyword evidence="2" id="KW-1185">Reference proteome</keyword>
<accession>A0ACC0C754</accession>
<protein>
    <submittedName>
        <fullName evidence="1">Uncharacterized protein</fullName>
    </submittedName>
</protein>
<comment type="caution">
    <text evidence="1">The sequence shown here is derived from an EMBL/GenBank/DDBJ whole genome shotgun (WGS) entry which is preliminary data.</text>
</comment>
<dbReference type="Proteomes" id="UP001060085">
    <property type="component" value="Linkage Group LG01"/>
</dbReference>
<evidence type="ECO:0000313" key="2">
    <source>
        <dbReference type="Proteomes" id="UP001060085"/>
    </source>
</evidence>
<gene>
    <name evidence="1" type="ORF">M9H77_01866</name>
</gene>
<reference evidence="2" key="1">
    <citation type="journal article" date="2023" name="Nat. Plants">
        <title>Single-cell RNA sequencing provides a high-resolution roadmap for understanding the multicellular compartmentation of specialized metabolism.</title>
        <authorList>
            <person name="Sun S."/>
            <person name="Shen X."/>
            <person name="Li Y."/>
            <person name="Li Y."/>
            <person name="Wang S."/>
            <person name="Li R."/>
            <person name="Zhang H."/>
            <person name="Shen G."/>
            <person name="Guo B."/>
            <person name="Wei J."/>
            <person name="Xu J."/>
            <person name="St-Pierre B."/>
            <person name="Chen S."/>
            <person name="Sun C."/>
        </authorList>
    </citation>
    <scope>NUCLEOTIDE SEQUENCE [LARGE SCALE GENOMIC DNA]</scope>
</reference>
<proteinExistence type="predicted"/>